<dbReference type="GO" id="GO:0046914">
    <property type="term" value="F:transition metal ion binding"/>
    <property type="evidence" value="ECO:0007669"/>
    <property type="project" value="InterPro"/>
</dbReference>
<dbReference type="Gene3D" id="2.160.20.60">
    <property type="entry name" value="Glutamate synthase, alpha subunit, C-terminal domain"/>
    <property type="match status" value="2"/>
</dbReference>
<dbReference type="InterPro" id="IPR036485">
    <property type="entry name" value="Glu_synth_asu_C_sf"/>
</dbReference>
<reference evidence="2 3" key="1">
    <citation type="submission" date="2017-09" db="EMBL/GenBank/DDBJ databases">
        <title>Bloom of a denitrifying methanotroph, Candidatus Methylomirabilis limnetica, in a deep stratified lake.</title>
        <authorList>
            <person name="Graf J.S."/>
            <person name="Marchant H.K."/>
            <person name="Tienken D."/>
            <person name="Hach P.F."/>
            <person name="Brand A."/>
            <person name="Schubert C.J."/>
            <person name="Kuypers M.M."/>
            <person name="Milucka J."/>
        </authorList>
    </citation>
    <scope>NUCLEOTIDE SEQUENCE [LARGE SCALE GENOMIC DNA]</scope>
    <source>
        <strain evidence="2 3">Zug</strain>
    </source>
</reference>
<evidence type="ECO:0000313" key="3">
    <source>
        <dbReference type="Proteomes" id="UP000241436"/>
    </source>
</evidence>
<gene>
    <name evidence="2" type="ORF">CLG94_06635</name>
</gene>
<dbReference type="PANTHER" id="PTHR39673:SF5">
    <property type="entry name" value="TUNGSTEN-CONTAINING FORMYLMETHANOFURAN DEHYDROGENASE 2 SUBUNIT C"/>
    <property type="match status" value="1"/>
</dbReference>
<feature type="domain" description="Glutamate synthase alpha subunit C-terminal" evidence="1">
    <location>
        <begin position="78"/>
        <end position="209"/>
    </location>
</feature>
<keyword evidence="3" id="KW-1185">Reference proteome</keyword>
<dbReference type="InterPro" id="IPR017550">
    <property type="entry name" value="Formylmethanofuran_DH_suC"/>
</dbReference>
<sequence length="269" mass="28490">MPPVVLRMKDAPTSIPLEAEAISPDMFVERSQGEIEALPVALGNETHQLGDFFSIEGERSDEIVIEGSTGRVKWIGSGMTRGRIVVHGDVGMHAGSYMQGGEILVEGNADDFLGVEMKGGLIRVNGNAGHRAGAAYRGSKYGMQGGIILVDGNVGHEVGAYMRRGLIVIKGNAEDFLGAMMATGTICLFGQAGIRTGGGMQKGTILCMHPVEMLPTFVYDCSYAPVFLRILFKGLKHLGVECPAGANGLVRRYHGDLADVGKGEILIAA</sequence>
<proteinExistence type="predicted"/>
<organism evidence="2 3">
    <name type="scientific">Candidatus Methylomirabilis limnetica</name>
    <dbReference type="NCBI Taxonomy" id="2033718"/>
    <lineage>
        <taxon>Bacteria</taxon>
        <taxon>Candidatus Methylomirabilota</taxon>
        <taxon>Candidatus Methylomirabilia</taxon>
        <taxon>Candidatus Methylomirabilales</taxon>
        <taxon>Candidatus Methylomirabilaceae</taxon>
        <taxon>Candidatus Methylomirabilis</taxon>
    </lineage>
</organism>
<dbReference type="EMBL" id="NVQC01000020">
    <property type="protein sequence ID" value="PTL35967.1"/>
    <property type="molecule type" value="Genomic_DNA"/>
</dbReference>
<evidence type="ECO:0000313" key="2">
    <source>
        <dbReference type="EMBL" id="PTL35967.1"/>
    </source>
</evidence>
<dbReference type="Pfam" id="PF01493">
    <property type="entry name" value="GXGXG"/>
    <property type="match status" value="1"/>
</dbReference>
<dbReference type="AlphaFoldDB" id="A0A2T4TY04"/>
<name>A0A2T4TY04_9BACT</name>
<dbReference type="GO" id="GO:0015948">
    <property type="term" value="P:methanogenesis"/>
    <property type="evidence" value="ECO:0007669"/>
    <property type="project" value="InterPro"/>
</dbReference>
<evidence type="ECO:0000259" key="1">
    <source>
        <dbReference type="Pfam" id="PF01493"/>
    </source>
</evidence>
<dbReference type="SUPFAM" id="SSF69336">
    <property type="entry name" value="Alpha subunit of glutamate synthase, C-terminal domain"/>
    <property type="match status" value="1"/>
</dbReference>
<comment type="caution">
    <text evidence="2">The sequence shown here is derived from an EMBL/GenBank/DDBJ whole genome shotgun (WGS) entry which is preliminary data.</text>
</comment>
<reference evidence="3" key="2">
    <citation type="journal article" date="2018" name="Environ. Microbiol.">
        <title>Bloom of a denitrifying methanotroph, 'Candidatus Methylomirabilis limnetica', in a deep stratified lake.</title>
        <authorList>
            <person name="Graf J.S."/>
            <person name="Mayr M.J."/>
            <person name="Marchant H.K."/>
            <person name="Tienken D."/>
            <person name="Hach P.F."/>
            <person name="Brand A."/>
            <person name="Schubert C.J."/>
            <person name="Kuypers M.M."/>
            <person name="Milucka J."/>
        </authorList>
    </citation>
    <scope>NUCLEOTIDE SEQUENCE [LARGE SCALE GENOMIC DNA]</scope>
    <source>
        <strain evidence="3">Zug</strain>
    </source>
</reference>
<dbReference type="RefSeq" id="WP_107562089.1">
    <property type="nucleotide sequence ID" value="NZ_NVQC01000020.1"/>
</dbReference>
<dbReference type="Proteomes" id="UP000241436">
    <property type="component" value="Unassembled WGS sequence"/>
</dbReference>
<protein>
    <submittedName>
        <fullName evidence="2">Formylmethanofuran dehydrogenase subunit C</fullName>
    </submittedName>
</protein>
<dbReference type="GO" id="GO:0018493">
    <property type="term" value="F:formylmethanofuran dehydrogenase activity"/>
    <property type="evidence" value="ECO:0007669"/>
    <property type="project" value="InterPro"/>
</dbReference>
<dbReference type="PANTHER" id="PTHR39673">
    <property type="entry name" value="TUNGSTEN FORMYLMETHANOFURAN DEHYDROGENASE, SUBUNIT C (FWDC)"/>
    <property type="match status" value="1"/>
</dbReference>
<dbReference type="InterPro" id="IPR002489">
    <property type="entry name" value="Glu_synth_asu_C"/>
</dbReference>
<dbReference type="OrthoDB" id="269067at2"/>
<dbReference type="NCBIfam" id="TIGR03122">
    <property type="entry name" value="one_C_dehyd_C"/>
    <property type="match status" value="1"/>
</dbReference>
<accession>A0A2T4TY04</accession>